<organism evidence="2 3">
    <name type="scientific">Kibdelosporangium banguiense</name>
    <dbReference type="NCBI Taxonomy" id="1365924"/>
    <lineage>
        <taxon>Bacteria</taxon>
        <taxon>Bacillati</taxon>
        <taxon>Actinomycetota</taxon>
        <taxon>Actinomycetes</taxon>
        <taxon>Pseudonocardiales</taxon>
        <taxon>Pseudonocardiaceae</taxon>
        <taxon>Kibdelosporangium</taxon>
    </lineage>
</organism>
<feature type="region of interest" description="Disordered" evidence="1">
    <location>
        <begin position="1"/>
        <end position="23"/>
    </location>
</feature>
<evidence type="ECO:0008006" key="4">
    <source>
        <dbReference type="Google" id="ProtNLM"/>
    </source>
</evidence>
<sequence length="494" mass="57142">MRYVDDEQGPSFPYEPGNDKIRPERVPAARCPHLKPVESVDELLPYFENVARRPYSPGLWPAWDLRKGERVLLRVTNWHHPMVVEAARLTFEKFEVDYKIEIEDKGPVPIWEGHDEVEYYLARTPELARWMDEWEEFDRIGAYDKIIMGYGGPILRERKTRIQRFPFITPEMVASAAHALPAELLTAIDEWTWQAVRRARTVHITDPEGTDLRFTNHDSYWNKERTVYNREHVEKAYSGNVAYGETYLPGHIWGRPHFHIPQEDGEGVIAGTMNHIAPYPRMELHIKSSKIIEIRGGGEFGEKLRTVMRQNEDVQYPGYNTPGIMQWWEASIGTNPKVHRPREGYARGYNCGLYERTRSGIIHIGFGTVISADTERQAAREGKVVGHWHVHLNYPTYIAEGTPDGDFVVIENGRLKALDDLRIREIAAKYGDPDQLLREDWIPAVPGLNLPGDYDRDYACDPMDFTLTELDICRKWHPLFMRMIDGGSNHTVCH</sequence>
<comment type="caution">
    <text evidence="2">The sequence shown here is derived from an EMBL/GenBank/DDBJ whole genome shotgun (WGS) entry which is preliminary data.</text>
</comment>
<evidence type="ECO:0000256" key="1">
    <source>
        <dbReference type="SAM" id="MobiDB-lite"/>
    </source>
</evidence>
<evidence type="ECO:0000313" key="3">
    <source>
        <dbReference type="Proteomes" id="UP001519332"/>
    </source>
</evidence>
<dbReference type="EMBL" id="JAGINW010000001">
    <property type="protein sequence ID" value="MBP2329267.1"/>
    <property type="molecule type" value="Genomic_DNA"/>
</dbReference>
<reference evidence="2 3" key="1">
    <citation type="submission" date="2021-03" db="EMBL/GenBank/DDBJ databases">
        <title>Sequencing the genomes of 1000 actinobacteria strains.</title>
        <authorList>
            <person name="Klenk H.-P."/>
        </authorList>
    </citation>
    <scope>NUCLEOTIDE SEQUENCE [LARGE SCALE GENOMIC DNA]</scope>
    <source>
        <strain evidence="2 3">DSM 46670</strain>
    </source>
</reference>
<keyword evidence="3" id="KW-1185">Reference proteome</keyword>
<evidence type="ECO:0000313" key="2">
    <source>
        <dbReference type="EMBL" id="MBP2329267.1"/>
    </source>
</evidence>
<name>A0ABS4TXZ2_9PSEU</name>
<dbReference type="Proteomes" id="UP001519332">
    <property type="component" value="Unassembled WGS sequence"/>
</dbReference>
<proteinExistence type="predicted"/>
<dbReference type="RefSeq" id="WP_209646096.1">
    <property type="nucleotide sequence ID" value="NZ_JAGINW010000001.1"/>
</dbReference>
<accession>A0ABS4TXZ2</accession>
<gene>
    <name evidence="2" type="ORF">JOF56_009652</name>
</gene>
<protein>
    <recommendedName>
        <fullName evidence="4">Leucyl aminopeptidase (Aminopeptidase T)</fullName>
    </recommendedName>
</protein>